<dbReference type="Proteomes" id="UP000322139">
    <property type="component" value="Unassembled WGS sequence"/>
</dbReference>
<organism evidence="2 3">
    <name type="scientific">Bacillus infantis</name>
    <dbReference type="NCBI Taxonomy" id="324767"/>
    <lineage>
        <taxon>Bacteria</taxon>
        <taxon>Bacillati</taxon>
        <taxon>Bacillota</taxon>
        <taxon>Bacilli</taxon>
        <taxon>Bacillales</taxon>
        <taxon>Bacillaceae</taxon>
        <taxon>Bacillus</taxon>
    </lineage>
</organism>
<dbReference type="GO" id="GO:1990189">
    <property type="term" value="F:protein N-terminal-serine acetyltransferase activity"/>
    <property type="evidence" value="ECO:0007669"/>
    <property type="project" value="TreeGrafter"/>
</dbReference>
<sequence>MFNMELGDEISLRLYQPEDAEELFNLTIESKEYLKQWLGWLDYTRTVEDSASFIQSSLDAFEKNGGHPQAAAIVYKGKIAGTIGFNEISPLHKIGVIGYWLGEKYQGKGIMSRAFSALVGYGYEKAGLNRIEVRAAAGNLKSRALPERFGFTEEGVIREAEWLYDHYVDHIVYGLLKKEYSGRETDVLHSTTI</sequence>
<dbReference type="PROSITE" id="PS51186">
    <property type="entry name" value="GNAT"/>
    <property type="match status" value="1"/>
</dbReference>
<comment type="caution">
    <text evidence="2">The sequence shown here is derived from an EMBL/GenBank/DDBJ whole genome shotgun (WGS) entry which is preliminary data.</text>
</comment>
<reference evidence="2 3" key="1">
    <citation type="submission" date="2019-08" db="EMBL/GenBank/DDBJ databases">
        <title>Bacillus genomes from the desert of Cuatro Cienegas, Coahuila.</title>
        <authorList>
            <person name="Olmedo-Alvarez G."/>
        </authorList>
    </citation>
    <scope>NUCLEOTIDE SEQUENCE [LARGE SCALE GENOMIC DNA]</scope>
    <source>
        <strain evidence="2 3">CH446_14T</strain>
    </source>
</reference>
<dbReference type="PANTHER" id="PTHR43441:SF12">
    <property type="entry name" value="RIBOSOMAL N-ACETYLTRANSFERASE YDAF-RELATED"/>
    <property type="match status" value="1"/>
</dbReference>
<gene>
    <name evidence="2" type="ORF">FZD51_00875</name>
</gene>
<dbReference type="PANTHER" id="PTHR43441">
    <property type="entry name" value="RIBOSOMAL-PROTEIN-SERINE ACETYLTRANSFERASE"/>
    <property type="match status" value="1"/>
</dbReference>
<dbReference type="EMBL" id="VTER01000001">
    <property type="protein sequence ID" value="TYS52034.1"/>
    <property type="molecule type" value="Genomic_DNA"/>
</dbReference>
<evidence type="ECO:0000313" key="3">
    <source>
        <dbReference type="Proteomes" id="UP000322139"/>
    </source>
</evidence>
<dbReference type="GO" id="GO:0005737">
    <property type="term" value="C:cytoplasm"/>
    <property type="evidence" value="ECO:0007669"/>
    <property type="project" value="TreeGrafter"/>
</dbReference>
<dbReference type="InterPro" id="IPR051908">
    <property type="entry name" value="Ribosomal_N-acetyltransferase"/>
</dbReference>
<dbReference type="Pfam" id="PF13302">
    <property type="entry name" value="Acetyltransf_3"/>
    <property type="match status" value="1"/>
</dbReference>
<proteinExistence type="predicted"/>
<dbReference type="Gene3D" id="3.40.630.30">
    <property type="match status" value="1"/>
</dbReference>
<accession>A0A5D4RQP2</accession>
<dbReference type="SUPFAM" id="SSF55729">
    <property type="entry name" value="Acyl-CoA N-acyltransferases (Nat)"/>
    <property type="match status" value="1"/>
</dbReference>
<feature type="domain" description="N-acetyltransferase" evidence="1">
    <location>
        <begin position="10"/>
        <end position="178"/>
    </location>
</feature>
<dbReference type="RefSeq" id="WP_148973019.1">
    <property type="nucleotide sequence ID" value="NZ_JBNIKT010000008.1"/>
</dbReference>
<name>A0A5D4RQP2_9BACI</name>
<evidence type="ECO:0000259" key="1">
    <source>
        <dbReference type="PROSITE" id="PS51186"/>
    </source>
</evidence>
<keyword evidence="2" id="KW-0808">Transferase</keyword>
<evidence type="ECO:0000313" key="2">
    <source>
        <dbReference type="EMBL" id="TYS52034.1"/>
    </source>
</evidence>
<dbReference type="InterPro" id="IPR000182">
    <property type="entry name" value="GNAT_dom"/>
</dbReference>
<protein>
    <submittedName>
        <fullName evidence="2">GNAT family N-acetyltransferase</fullName>
    </submittedName>
</protein>
<dbReference type="GO" id="GO:0008999">
    <property type="term" value="F:protein-N-terminal-alanine acetyltransferase activity"/>
    <property type="evidence" value="ECO:0007669"/>
    <property type="project" value="TreeGrafter"/>
</dbReference>
<dbReference type="InterPro" id="IPR016181">
    <property type="entry name" value="Acyl_CoA_acyltransferase"/>
</dbReference>
<dbReference type="AlphaFoldDB" id="A0A5D4RQP2"/>